<dbReference type="PANTHER" id="PTHR42985:SF40">
    <property type="entry name" value="LD47995P-RELATED"/>
    <property type="match status" value="1"/>
</dbReference>
<comment type="similarity">
    <text evidence="2 11">Belongs to the sodium:solute symporter (SSF) (TC 2.A.21) family.</text>
</comment>
<evidence type="ECO:0000256" key="3">
    <source>
        <dbReference type="ARBA" id="ARBA00022448"/>
    </source>
</evidence>
<dbReference type="RefSeq" id="WP_115866364.1">
    <property type="nucleotide sequence ID" value="NZ_QREG01000001.1"/>
</dbReference>
<dbReference type="InterPro" id="IPR001734">
    <property type="entry name" value="Na/solute_symporter"/>
</dbReference>
<comment type="caution">
    <text evidence="13">The sequence shown here is derived from an EMBL/GenBank/DDBJ whole genome shotgun (WGS) entry which is preliminary data.</text>
</comment>
<evidence type="ECO:0000313" key="13">
    <source>
        <dbReference type="EMBL" id="REE05867.1"/>
    </source>
</evidence>
<evidence type="ECO:0000256" key="11">
    <source>
        <dbReference type="RuleBase" id="RU362091"/>
    </source>
</evidence>
<sequence length="486" mass="52716">MQVIDWIILILYFAIIFGIGLFAYWKVKDSADFFTAGGKLPWWLSGISHHVSGYSGAVFVAYAGIAYTHGFSLYVWWACGVGLATLLAAIWVAPRWANLRIEANIQSPTEYLLQRYNLPVQQIIAWSGSLTKVFDVGAKLAAIAVLLNTFTGSSLTFGILLTGGVSLLYIIIGGLWADVWNDFAQFVIQLLAGLTMFIMILIKLDDGIGGVFSVWDRLPESNSQLFSDPYTPAFALSMLLINFFSYSGGTWNLSTRFISSTNKKEARKAGILSSALYFFWPLILLFPMFAAPVFFTDLEDPTVSYGKMAMEFLPAGLIGLVLASMFANTLSMTSSDSNTVSAVITRDILPVIFPSVRKFDSKKSLILARVTTFTFTALTILVALNASHFGGVFGLIISWFAALLGPIAIPMILGLLPPFRKSGSNAALISIAGGLAAFIATKLFTVTNLALQVATPMLASLVLYTVIGFISGKDNSLTTKESTTPS</sequence>
<evidence type="ECO:0000256" key="2">
    <source>
        <dbReference type="ARBA" id="ARBA00006434"/>
    </source>
</evidence>
<feature type="transmembrane region" description="Helical" evidence="12">
    <location>
        <begin position="47"/>
        <end position="67"/>
    </location>
</feature>
<keyword evidence="3" id="KW-0813">Transport</keyword>
<dbReference type="GO" id="GO:0015293">
    <property type="term" value="F:symporter activity"/>
    <property type="evidence" value="ECO:0007669"/>
    <property type="project" value="TreeGrafter"/>
</dbReference>
<keyword evidence="8" id="KW-0406">Ion transport</keyword>
<evidence type="ECO:0000256" key="7">
    <source>
        <dbReference type="ARBA" id="ARBA00023053"/>
    </source>
</evidence>
<dbReference type="Pfam" id="PF00474">
    <property type="entry name" value="SSF"/>
    <property type="match status" value="1"/>
</dbReference>
<proteinExistence type="inferred from homology"/>
<dbReference type="GO" id="GO:0006814">
    <property type="term" value="P:sodium ion transport"/>
    <property type="evidence" value="ECO:0007669"/>
    <property type="project" value="UniProtKB-KW"/>
</dbReference>
<reference evidence="13 14" key="1">
    <citation type="submission" date="2018-07" db="EMBL/GenBank/DDBJ databases">
        <title>Genomic Encyclopedia of Type Strains, Phase IV (KMG-IV): sequencing the most valuable type-strain genomes for metagenomic binning, comparative biology and taxonomic classification.</title>
        <authorList>
            <person name="Goeker M."/>
        </authorList>
    </citation>
    <scope>NUCLEOTIDE SEQUENCE [LARGE SCALE GENOMIC DNA]</scope>
    <source>
        <strain evidence="13 14">DSM 4134</strain>
    </source>
</reference>
<dbReference type="AlphaFoldDB" id="A0A3D9LGX7"/>
<keyword evidence="10" id="KW-0739">Sodium transport</keyword>
<evidence type="ECO:0000256" key="12">
    <source>
        <dbReference type="SAM" id="Phobius"/>
    </source>
</evidence>
<evidence type="ECO:0000256" key="4">
    <source>
        <dbReference type="ARBA" id="ARBA00022475"/>
    </source>
</evidence>
<evidence type="ECO:0000256" key="5">
    <source>
        <dbReference type="ARBA" id="ARBA00022692"/>
    </source>
</evidence>
<evidence type="ECO:0000256" key="8">
    <source>
        <dbReference type="ARBA" id="ARBA00023065"/>
    </source>
</evidence>
<gene>
    <name evidence="13" type="ORF">C7460_101386</name>
</gene>
<feature type="transmembrane region" description="Helical" evidence="12">
    <location>
        <begin position="74"/>
        <end position="93"/>
    </location>
</feature>
<dbReference type="PANTHER" id="PTHR42985">
    <property type="entry name" value="SODIUM-COUPLED MONOCARBOXYLATE TRANSPORTER"/>
    <property type="match status" value="1"/>
</dbReference>
<dbReference type="InterPro" id="IPR038377">
    <property type="entry name" value="Na/Glc_symporter_sf"/>
</dbReference>
<keyword evidence="14" id="KW-1185">Reference proteome</keyword>
<feature type="transmembrane region" description="Helical" evidence="12">
    <location>
        <begin position="392"/>
        <end position="413"/>
    </location>
</feature>
<evidence type="ECO:0000256" key="6">
    <source>
        <dbReference type="ARBA" id="ARBA00022989"/>
    </source>
</evidence>
<keyword evidence="9 12" id="KW-0472">Membrane</keyword>
<feature type="transmembrane region" description="Helical" evidence="12">
    <location>
        <begin position="450"/>
        <end position="470"/>
    </location>
</feature>
<dbReference type="GO" id="GO:0005886">
    <property type="term" value="C:plasma membrane"/>
    <property type="evidence" value="ECO:0007669"/>
    <property type="project" value="UniProtKB-SubCell"/>
</dbReference>
<accession>A0A3D9LGX7</accession>
<dbReference type="EMBL" id="QREG01000001">
    <property type="protein sequence ID" value="REE05867.1"/>
    <property type="molecule type" value="Genomic_DNA"/>
</dbReference>
<dbReference type="OrthoDB" id="9761931at2"/>
<evidence type="ECO:0000256" key="1">
    <source>
        <dbReference type="ARBA" id="ARBA00004651"/>
    </source>
</evidence>
<keyword evidence="4" id="KW-1003">Cell membrane</keyword>
<keyword evidence="5 12" id="KW-0812">Transmembrane</keyword>
<protein>
    <submittedName>
        <fullName evidence="13">Na+/proline symporter</fullName>
    </submittedName>
</protein>
<feature type="transmembrane region" description="Helical" evidence="12">
    <location>
        <begin position="425"/>
        <end position="444"/>
    </location>
</feature>
<feature type="transmembrane region" description="Helical" evidence="12">
    <location>
        <begin position="233"/>
        <end position="254"/>
    </location>
</feature>
<dbReference type="CDD" id="cd11477">
    <property type="entry name" value="SLC5sbd_u1"/>
    <property type="match status" value="1"/>
</dbReference>
<feature type="transmembrane region" description="Helical" evidence="12">
    <location>
        <begin position="275"/>
        <end position="296"/>
    </location>
</feature>
<comment type="subcellular location">
    <subcellularLocation>
        <location evidence="1">Cell membrane</location>
        <topology evidence="1">Multi-pass membrane protein</topology>
    </subcellularLocation>
</comment>
<keyword evidence="7" id="KW-0915">Sodium</keyword>
<dbReference type="Gene3D" id="1.20.1730.10">
    <property type="entry name" value="Sodium/glucose cotransporter"/>
    <property type="match status" value="1"/>
</dbReference>
<dbReference type="Proteomes" id="UP000256779">
    <property type="component" value="Unassembled WGS sequence"/>
</dbReference>
<dbReference type="InterPro" id="IPR051163">
    <property type="entry name" value="Sodium:Solute_Symporter_SSF"/>
</dbReference>
<evidence type="ECO:0000256" key="9">
    <source>
        <dbReference type="ARBA" id="ARBA00023136"/>
    </source>
</evidence>
<feature type="transmembrane region" description="Helical" evidence="12">
    <location>
        <begin position="155"/>
        <end position="176"/>
    </location>
</feature>
<dbReference type="PROSITE" id="PS50283">
    <property type="entry name" value="NA_SOLUT_SYMP_3"/>
    <property type="match status" value="1"/>
</dbReference>
<feature type="transmembrane region" description="Helical" evidence="12">
    <location>
        <begin position="183"/>
        <end position="202"/>
    </location>
</feature>
<feature type="transmembrane region" description="Helical" evidence="12">
    <location>
        <begin position="308"/>
        <end position="327"/>
    </location>
</feature>
<keyword evidence="6 12" id="KW-1133">Transmembrane helix</keyword>
<name>A0A3D9LGX7_MARFU</name>
<evidence type="ECO:0000313" key="14">
    <source>
        <dbReference type="Proteomes" id="UP000256779"/>
    </source>
</evidence>
<evidence type="ECO:0000256" key="10">
    <source>
        <dbReference type="ARBA" id="ARBA00023201"/>
    </source>
</evidence>
<feature type="transmembrane region" description="Helical" evidence="12">
    <location>
        <begin position="7"/>
        <end position="27"/>
    </location>
</feature>
<feature type="transmembrane region" description="Helical" evidence="12">
    <location>
        <begin position="366"/>
        <end position="386"/>
    </location>
</feature>
<organism evidence="13 14">
    <name type="scientific">Marinoscillum furvescens DSM 4134</name>
    <dbReference type="NCBI Taxonomy" id="1122208"/>
    <lineage>
        <taxon>Bacteria</taxon>
        <taxon>Pseudomonadati</taxon>
        <taxon>Bacteroidota</taxon>
        <taxon>Cytophagia</taxon>
        <taxon>Cytophagales</taxon>
        <taxon>Reichenbachiellaceae</taxon>
        <taxon>Marinoscillum</taxon>
    </lineage>
</organism>